<keyword evidence="2" id="KW-1185">Reference proteome</keyword>
<dbReference type="Proteomes" id="UP001165083">
    <property type="component" value="Unassembled WGS sequence"/>
</dbReference>
<protein>
    <submittedName>
        <fullName evidence="1">Unnamed protein product</fullName>
    </submittedName>
</protein>
<comment type="caution">
    <text evidence="1">The sequence shown here is derived from an EMBL/GenBank/DDBJ whole genome shotgun (WGS) entry which is preliminary data.</text>
</comment>
<evidence type="ECO:0000313" key="1">
    <source>
        <dbReference type="EMBL" id="GMF23071.1"/>
    </source>
</evidence>
<sequence>MYPEIKPAGTKARASLLIVNRIRLAYDITVYRLLGESEINVAAARADEYKNQFDVDRMPVVNFVPAGHSFDSVYRVEACLSVEVVPVVFSASYDTYSISYLPQDSIPQEKRKLYFGT</sequence>
<accession>A0A9W6WYT7</accession>
<gene>
    <name evidence="1" type="ORF">Plil01_000926600</name>
</gene>
<name>A0A9W6WYT7_9STRA</name>
<evidence type="ECO:0000313" key="2">
    <source>
        <dbReference type="Proteomes" id="UP001165083"/>
    </source>
</evidence>
<dbReference type="EMBL" id="BSXW01000462">
    <property type="protein sequence ID" value="GMF23071.1"/>
    <property type="molecule type" value="Genomic_DNA"/>
</dbReference>
<reference evidence="1" key="1">
    <citation type="submission" date="2023-04" db="EMBL/GenBank/DDBJ databases">
        <title>Phytophthora lilii NBRC 32176.</title>
        <authorList>
            <person name="Ichikawa N."/>
            <person name="Sato H."/>
            <person name="Tonouchi N."/>
        </authorList>
    </citation>
    <scope>NUCLEOTIDE SEQUENCE</scope>
    <source>
        <strain evidence="1">NBRC 32176</strain>
    </source>
</reference>
<dbReference type="OrthoDB" id="124159at2759"/>
<dbReference type="AlphaFoldDB" id="A0A9W6WYT7"/>
<organism evidence="1 2">
    <name type="scientific">Phytophthora lilii</name>
    <dbReference type="NCBI Taxonomy" id="2077276"/>
    <lineage>
        <taxon>Eukaryota</taxon>
        <taxon>Sar</taxon>
        <taxon>Stramenopiles</taxon>
        <taxon>Oomycota</taxon>
        <taxon>Peronosporomycetes</taxon>
        <taxon>Peronosporales</taxon>
        <taxon>Peronosporaceae</taxon>
        <taxon>Phytophthora</taxon>
    </lineage>
</organism>
<proteinExistence type="predicted"/>